<keyword evidence="6 8" id="KW-1133">Transmembrane helix</keyword>
<dbReference type="InterPro" id="IPR020846">
    <property type="entry name" value="MFS_dom"/>
</dbReference>
<evidence type="ECO:0000256" key="5">
    <source>
        <dbReference type="ARBA" id="ARBA00022692"/>
    </source>
</evidence>
<dbReference type="CDD" id="cd17503">
    <property type="entry name" value="MFS_LmrB_MDR_like"/>
    <property type="match status" value="1"/>
</dbReference>
<accession>A0ABQ0ZEM1</accession>
<sequence>MTTATASTSAQSETSWVRSLLPFVVMCFGMFIALLDIQIVASSLQDIGGGLSASQDEISWVQTAYLIAEICVIPLSGWLTRVFSTRWLFTISAAGFTLSSMLCGIAWNIESMIMFRALQGLLGASMIPTVFTSSFHYFQGPRRVYSAAVIGTIASVAPTLGPVIGGWITDTWNWHWLFYVNIVPGLIITILVPLLVKIDEPDLKLLRDADYPGIILMAISLGTLEYVLEEGTRANWFDDSTIRNTTSIAAVAGVLFFIRSLTFSRPVVDLRAFGNRNFAIGCLLSFVTGIGIFSTIYLTPLFLGYVRGFDAWQTGVAVFSTGAASTLGVPVYIFLAKRFDTRWLMMFGLASFGAAMWGFSYITHDWGGDELFWPQVFRGFPQVFAVAPAVTLGLGSLPPERLKYASGLFNMMRNLGGAVGIAVCAAIINDRTNMHFTAIASNLTPANGAMERLVGGVASRYGEMPGSLDDGHIAALKQLFKLAYREASTMAYADAFEVIMIAFVIATALVPLMKNVTPPKGASQPTGH</sequence>
<dbReference type="PANTHER" id="PTHR42718">
    <property type="entry name" value="MAJOR FACILITATOR SUPERFAMILY MULTIDRUG TRANSPORTER MFSC"/>
    <property type="match status" value="1"/>
</dbReference>
<dbReference type="Pfam" id="PF07690">
    <property type="entry name" value="MFS_1"/>
    <property type="match status" value="1"/>
</dbReference>
<evidence type="ECO:0000256" key="8">
    <source>
        <dbReference type="SAM" id="Phobius"/>
    </source>
</evidence>
<keyword evidence="7 8" id="KW-0472">Membrane</keyword>
<evidence type="ECO:0000256" key="2">
    <source>
        <dbReference type="ARBA" id="ARBA00008537"/>
    </source>
</evidence>
<name>A0ABQ0ZEM1_9HYPH</name>
<keyword evidence="5 8" id="KW-0812">Transmembrane</keyword>
<feature type="transmembrane region" description="Helical" evidence="8">
    <location>
        <begin position="411"/>
        <end position="428"/>
    </location>
</feature>
<organism evidence="10 11">
    <name type="scientific">Rhizobium dioscoreae</name>
    <dbReference type="NCBI Taxonomy" id="2653122"/>
    <lineage>
        <taxon>Bacteria</taxon>
        <taxon>Pseudomonadati</taxon>
        <taxon>Pseudomonadota</taxon>
        <taxon>Alphaproteobacteria</taxon>
        <taxon>Hyphomicrobiales</taxon>
        <taxon>Rhizobiaceae</taxon>
        <taxon>Rhizobium/Agrobacterium group</taxon>
        <taxon>Rhizobium</taxon>
    </lineage>
</organism>
<feature type="transmembrane region" description="Helical" evidence="8">
    <location>
        <begin position="20"/>
        <end position="40"/>
    </location>
</feature>
<dbReference type="RefSeq" id="WP_233788752.1">
    <property type="nucleotide sequence ID" value="NZ_BLAI01000013.1"/>
</dbReference>
<feature type="transmembrane region" description="Helical" evidence="8">
    <location>
        <begin position="382"/>
        <end position="399"/>
    </location>
</feature>
<evidence type="ECO:0000256" key="3">
    <source>
        <dbReference type="ARBA" id="ARBA00022448"/>
    </source>
</evidence>
<feature type="domain" description="Major facilitator superfamily (MFS) profile" evidence="9">
    <location>
        <begin position="22"/>
        <end position="514"/>
    </location>
</feature>
<gene>
    <name evidence="10" type="ORF">RsS93_63330</name>
</gene>
<proteinExistence type="inferred from homology"/>
<keyword evidence="4" id="KW-1003">Cell membrane</keyword>
<dbReference type="NCBIfam" id="TIGR00711">
    <property type="entry name" value="efflux_EmrB"/>
    <property type="match status" value="1"/>
</dbReference>
<evidence type="ECO:0000256" key="6">
    <source>
        <dbReference type="ARBA" id="ARBA00022989"/>
    </source>
</evidence>
<dbReference type="Proteomes" id="UP000390335">
    <property type="component" value="Unassembled WGS sequence"/>
</dbReference>
<dbReference type="PROSITE" id="PS50850">
    <property type="entry name" value="MFS"/>
    <property type="match status" value="1"/>
</dbReference>
<feature type="transmembrane region" description="Helical" evidence="8">
    <location>
        <begin position="248"/>
        <end position="268"/>
    </location>
</feature>
<feature type="transmembrane region" description="Helical" evidence="8">
    <location>
        <begin position="174"/>
        <end position="196"/>
    </location>
</feature>
<feature type="transmembrane region" description="Helical" evidence="8">
    <location>
        <begin position="343"/>
        <end position="362"/>
    </location>
</feature>
<dbReference type="InterPro" id="IPR004638">
    <property type="entry name" value="EmrB-like"/>
</dbReference>
<feature type="transmembrane region" description="Helical" evidence="8">
    <location>
        <begin position="144"/>
        <end position="168"/>
    </location>
</feature>
<keyword evidence="11" id="KW-1185">Reference proteome</keyword>
<feature type="transmembrane region" description="Helical" evidence="8">
    <location>
        <begin position="60"/>
        <end position="80"/>
    </location>
</feature>
<dbReference type="SUPFAM" id="SSF103473">
    <property type="entry name" value="MFS general substrate transporter"/>
    <property type="match status" value="1"/>
</dbReference>
<dbReference type="Gene3D" id="1.20.1250.20">
    <property type="entry name" value="MFS general substrate transporter like domains"/>
    <property type="match status" value="1"/>
</dbReference>
<evidence type="ECO:0000256" key="7">
    <source>
        <dbReference type="ARBA" id="ARBA00023136"/>
    </source>
</evidence>
<feature type="transmembrane region" description="Helical" evidence="8">
    <location>
        <begin position="490"/>
        <end position="510"/>
    </location>
</feature>
<comment type="subcellular location">
    <subcellularLocation>
        <location evidence="1">Cell membrane</location>
        <topology evidence="1">Multi-pass membrane protein</topology>
    </subcellularLocation>
</comment>
<dbReference type="Gene3D" id="1.20.1720.10">
    <property type="entry name" value="Multidrug resistance protein D"/>
    <property type="match status" value="1"/>
</dbReference>
<evidence type="ECO:0000256" key="4">
    <source>
        <dbReference type="ARBA" id="ARBA00022475"/>
    </source>
</evidence>
<reference evidence="10 11" key="1">
    <citation type="journal article" date="2020" name="Genome Biol. Evol.">
        <title>Rhizobium dioscoreae sp. nov., a plant growth-promoting bacterium isolated from yam (Dioscorea species).</title>
        <authorList>
            <person name="Ouyabe M."/>
            <person name="Tanaka N."/>
            <person name="Shiwa Y."/>
            <person name="Fujita N."/>
            <person name="Kikuno H."/>
            <person name="Babil P."/>
            <person name="Shiwachi H."/>
        </authorList>
    </citation>
    <scope>NUCLEOTIDE SEQUENCE [LARGE SCALE GENOMIC DNA]</scope>
    <source>
        <strain evidence="10 11">S-93</strain>
    </source>
</reference>
<keyword evidence="3" id="KW-0813">Transport</keyword>
<feature type="transmembrane region" description="Helical" evidence="8">
    <location>
        <begin position="87"/>
        <end position="107"/>
    </location>
</feature>
<feature type="transmembrane region" description="Helical" evidence="8">
    <location>
        <begin position="315"/>
        <end position="336"/>
    </location>
</feature>
<feature type="transmembrane region" description="Helical" evidence="8">
    <location>
        <begin position="208"/>
        <end position="228"/>
    </location>
</feature>
<evidence type="ECO:0000313" key="11">
    <source>
        <dbReference type="Proteomes" id="UP000390335"/>
    </source>
</evidence>
<dbReference type="InterPro" id="IPR011701">
    <property type="entry name" value="MFS"/>
</dbReference>
<comment type="caution">
    <text evidence="10">The sequence shown here is derived from an EMBL/GenBank/DDBJ whole genome shotgun (WGS) entry which is preliminary data.</text>
</comment>
<evidence type="ECO:0000259" key="9">
    <source>
        <dbReference type="PROSITE" id="PS50850"/>
    </source>
</evidence>
<evidence type="ECO:0000313" key="10">
    <source>
        <dbReference type="EMBL" id="GES53719.1"/>
    </source>
</evidence>
<comment type="similarity">
    <text evidence="2">Belongs to the major facilitator superfamily. EmrB family.</text>
</comment>
<feature type="transmembrane region" description="Helical" evidence="8">
    <location>
        <begin position="113"/>
        <end position="132"/>
    </location>
</feature>
<dbReference type="PANTHER" id="PTHR42718:SF9">
    <property type="entry name" value="MAJOR FACILITATOR SUPERFAMILY MULTIDRUG TRANSPORTER MFSC"/>
    <property type="match status" value="1"/>
</dbReference>
<protein>
    <submittedName>
        <fullName evidence="10">Multidrug resistant protein-like protein</fullName>
    </submittedName>
</protein>
<dbReference type="EMBL" id="BLAJ01000026">
    <property type="protein sequence ID" value="GES53719.1"/>
    <property type="molecule type" value="Genomic_DNA"/>
</dbReference>
<evidence type="ECO:0000256" key="1">
    <source>
        <dbReference type="ARBA" id="ARBA00004651"/>
    </source>
</evidence>
<feature type="transmembrane region" description="Helical" evidence="8">
    <location>
        <begin position="280"/>
        <end position="303"/>
    </location>
</feature>
<dbReference type="InterPro" id="IPR036259">
    <property type="entry name" value="MFS_trans_sf"/>
</dbReference>